<evidence type="ECO:0000256" key="1">
    <source>
        <dbReference type="SAM" id="MobiDB-lite"/>
    </source>
</evidence>
<feature type="compositionally biased region" description="Low complexity" evidence="1">
    <location>
        <begin position="25"/>
        <end position="52"/>
    </location>
</feature>
<proteinExistence type="predicted"/>
<evidence type="ECO:0000313" key="3">
    <source>
        <dbReference type="EMBL" id="MBB3971758.1"/>
    </source>
</evidence>
<feature type="signal peptide" evidence="2">
    <location>
        <begin position="1"/>
        <end position="22"/>
    </location>
</feature>
<evidence type="ECO:0000313" key="4">
    <source>
        <dbReference type="Proteomes" id="UP000528964"/>
    </source>
</evidence>
<evidence type="ECO:0000256" key="2">
    <source>
        <dbReference type="SAM" id="SignalP"/>
    </source>
</evidence>
<accession>A0A7W6D206</accession>
<organism evidence="3 4">
    <name type="scientific">Hansschlegelia beijingensis</name>
    <dbReference type="NCBI Taxonomy" id="1133344"/>
    <lineage>
        <taxon>Bacteria</taxon>
        <taxon>Pseudomonadati</taxon>
        <taxon>Pseudomonadota</taxon>
        <taxon>Alphaproteobacteria</taxon>
        <taxon>Hyphomicrobiales</taxon>
        <taxon>Methylopilaceae</taxon>
        <taxon>Hansschlegelia</taxon>
    </lineage>
</organism>
<gene>
    <name evidence="3" type="ORF">GGR24_000391</name>
</gene>
<keyword evidence="4" id="KW-1185">Reference proteome</keyword>
<reference evidence="3 4" key="1">
    <citation type="submission" date="2020-08" db="EMBL/GenBank/DDBJ databases">
        <title>Genomic Encyclopedia of Type Strains, Phase IV (KMG-IV): sequencing the most valuable type-strain genomes for metagenomic binning, comparative biology and taxonomic classification.</title>
        <authorList>
            <person name="Goeker M."/>
        </authorList>
    </citation>
    <scope>NUCLEOTIDE SEQUENCE [LARGE SCALE GENOMIC DNA]</scope>
    <source>
        <strain evidence="3 4">DSM 25481</strain>
    </source>
</reference>
<dbReference type="Proteomes" id="UP000528964">
    <property type="component" value="Unassembled WGS sequence"/>
</dbReference>
<dbReference type="AlphaFoldDB" id="A0A7W6D206"/>
<comment type="caution">
    <text evidence="3">The sequence shown here is derived from an EMBL/GenBank/DDBJ whole genome shotgun (WGS) entry which is preliminary data.</text>
</comment>
<feature type="region of interest" description="Disordered" evidence="1">
    <location>
        <begin position="25"/>
        <end position="61"/>
    </location>
</feature>
<dbReference type="PROSITE" id="PS51257">
    <property type="entry name" value="PROKAR_LIPOPROTEIN"/>
    <property type="match status" value="1"/>
</dbReference>
<protein>
    <submittedName>
        <fullName evidence="3">Uncharacterized protein</fullName>
    </submittedName>
</protein>
<sequence>MTSVLRLSAAFAALLACSPAFAQGAPAPSQGAAPGPGGQQQPSGPAAGQAPGPSTPIIGPKGSFRLTPDGEKWARFQTVRAIGVSCTDKNCGGDRVFCMIQVRAAADAKPGGDVPAESAKKLGDGLIGHTPKEMKAEWAAPFAPKTIGGHKGLWGEIQASGEPGSVHSGLFMVAAEGHEVAFNCVAPADKWTTHLPKIEQVIASLEITK</sequence>
<name>A0A7W6D206_9HYPH</name>
<keyword evidence="2" id="KW-0732">Signal</keyword>
<dbReference type="EMBL" id="JACIDR010000001">
    <property type="protein sequence ID" value="MBB3971758.1"/>
    <property type="molecule type" value="Genomic_DNA"/>
</dbReference>
<feature type="chain" id="PRO_5031547826" evidence="2">
    <location>
        <begin position="23"/>
        <end position="209"/>
    </location>
</feature>
<dbReference type="RefSeq" id="WP_183393608.1">
    <property type="nucleotide sequence ID" value="NZ_JACIDR010000001.1"/>
</dbReference>